<accession>A0A1C3K1Q6</accession>
<protein>
    <submittedName>
        <fullName evidence="4">Lytic transglycosylase</fullName>
    </submittedName>
</protein>
<evidence type="ECO:0000313" key="4">
    <source>
        <dbReference type="EMBL" id="SBT25335.1"/>
    </source>
</evidence>
<reference evidence="4 6" key="1">
    <citation type="submission" date="2016-06" db="EMBL/GenBank/DDBJ databases">
        <authorList>
            <person name="Kjaerup R.B."/>
            <person name="Dalgaard T.S."/>
            <person name="Juul-Madsen H.R."/>
        </authorList>
    </citation>
    <scope>NUCLEOTIDE SEQUENCE [LARGE SCALE GENOMIC DNA]</scope>
    <source>
        <strain evidence="4">Orrdi1</strain>
    </source>
</reference>
<dbReference type="AlphaFoldDB" id="A0A1C3K1Q6"/>
<dbReference type="PANTHER" id="PTHR37423">
    <property type="entry name" value="SOLUBLE LYTIC MUREIN TRANSGLYCOSYLASE-RELATED"/>
    <property type="match status" value="1"/>
</dbReference>
<dbReference type="InterPro" id="IPR023346">
    <property type="entry name" value="Lysozyme-like_dom_sf"/>
</dbReference>
<feature type="region of interest" description="Disordered" evidence="2">
    <location>
        <begin position="695"/>
        <end position="762"/>
    </location>
</feature>
<dbReference type="Proteomes" id="UP000078558">
    <property type="component" value="Chromosome I"/>
</dbReference>
<sequence length="822" mass="84353">MAVDPRRLQAAREAARTPGQIFGDAEPGALSGSLSAIPQGVVTGVAQVEGVLAGAAAATIQPVYDALETATGVTPWNPFASLRDQADVWAQQYRPDPLSTGMAGQVMFDVGRVLTQVGVGAAATAATGGAGGSALLGGAVVAGGSTGRATALEMQERGADVSTAVNAGFIDALTVGGGVLLPGAIGYQSLAAPLAATGAGLSRGAYYGANVAYGVGANVALGVAQRGATHDLLESGGYTAMAKQYAPLDAAAITAEGVLGGVFSAIGARAGLPMRAGPTVDAALAARDAKHSAVDTSPGVPADQETAGAHGRALDSAIRALLDGRPVDVSQTGAVDGQYIMGRRSQAVIDAARDEYGLDIPASARYTPSTRLADLPSSQRTALRYDAPELNEYAAQVEQQYGLPAGLINGLKNAGERSNSNQVSPAGASGVMQFMPENLRKYGVTDASDPVQMIDAAGRYLRDTMRQYGGDVDAVIADYNGGPRQAREVLAGRQPKARETREYLARVRQWLGRDMPEAGQALPVARAAAGDVAEIPAIPAERARVASSIERELAAAEGERADLIAKAGGEAEIGQVTEIRAELVELQAQRADIGSDASLRELAKKIQATPRTSYKEALSQARRQRSAEIQALDGRIERLEGALSQNRTAAQAAQRLAVLDDEIGNLQANRAAVQEPAALPTMTNVSVRSALGELGLSDPQTAPIDAGRPAGSNPMARAPAPPRQAVARPARAEGEAAGSPARQEGDGGEARSNAQPFDDPETQAGLSLLDEQGDIVVPVQGADGETINVSLRQALADADAELQYGRPEAFNAAVVCAMTRGA</sequence>
<evidence type="ECO:0000259" key="3">
    <source>
        <dbReference type="Pfam" id="PF01464"/>
    </source>
</evidence>
<name>A0A1C3K1Q6_9BURK</name>
<keyword evidence="6" id="KW-1185">Reference proteome</keyword>
<evidence type="ECO:0000256" key="2">
    <source>
        <dbReference type="SAM" id="MobiDB-lite"/>
    </source>
</evidence>
<dbReference type="EMBL" id="FLRC01000017">
    <property type="protein sequence ID" value="SBT25335.1"/>
    <property type="molecule type" value="Genomic_DNA"/>
</dbReference>
<dbReference type="SUPFAM" id="SSF53955">
    <property type="entry name" value="Lysozyme-like"/>
    <property type="match status" value="1"/>
</dbReference>
<evidence type="ECO:0000256" key="1">
    <source>
        <dbReference type="ARBA" id="ARBA00007734"/>
    </source>
</evidence>
<dbReference type="KEGG" id="odi:ODI_R1861"/>
<proteinExistence type="inferred from homology"/>
<dbReference type="InterPro" id="IPR008258">
    <property type="entry name" value="Transglycosylase_SLT_dom_1"/>
</dbReference>
<dbReference type="STRING" id="1851544.ODI_03638"/>
<feature type="compositionally biased region" description="Low complexity" evidence="2">
    <location>
        <begin position="723"/>
        <end position="741"/>
    </location>
</feature>
<dbReference type="PANTHER" id="PTHR37423:SF2">
    <property type="entry name" value="MEMBRANE-BOUND LYTIC MUREIN TRANSGLYCOSYLASE C"/>
    <property type="match status" value="1"/>
</dbReference>
<organism evidence="4 6">
    <name type="scientific">Orrella dioscoreae</name>
    <dbReference type="NCBI Taxonomy" id="1851544"/>
    <lineage>
        <taxon>Bacteria</taxon>
        <taxon>Pseudomonadati</taxon>
        <taxon>Pseudomonadota</taxon>
        <taxon>Betaproteobacteria</taxon>
        <taxon>Burkholderiales</taxon>
        <taxon>Alcaligenaceae</taxon>
        <taxon>Orrella</taxon>
    </lineage>
</organism>
<dbReference type="EMBL" id="LT907988">
    <property type="protein sequence ID" value="SOE49131.1"/>
    <property type="molecule type" value="Genomic_DNA"/>
</dbReference>
<evidence type="ECO:0000313" key="6">
    <source>
        <dbReference type="Proteomes" id="UP000078558"/>
    </source>
</evidence>
<feature type="domain" description="Transglycosylase SLT" evidence="3">
    <location>
        <begin position="393"/>
        <end position="496"/>
    </location>
</feature>
<dbReference type="Gene3D" id="1.10.530.10">
    <property type="match status" value="1"/>
</dbReference>
<evidence type="ECO:0000313" key="5">
    <source>
        <dbReference type="EMBL" id="SOE49131.1"/>
    </source>
</evidence>
<dbReference type="Pfam" id="PF01464">
    <property type="entry name" value="SLT"/>
    <property type="match status" value="1"/>
</dbReference>
<dbReference type="CDD" id="cd00254">
    <property type="entry name" value="LT-like"/>
    <property type="match status" value="1"/>
</dbReference>
<gene>
    <name evidence="4" type="ORF">ODI_03638</name>
    <name evidence="5" type="ORF">ODI_R1861</name>
</gene>
<comment type="similarity">
    <text evidence="1">Belongs to the transglycosylase Slt family.</text>
</comment>
<reference evidence="5 6" key="2">
    <citation type="submission" date="2017-08" db="EMBL/GenBank/DDBJ databases">
        <authorList>
            <person name="de Groot N.N."/>
        </authorList>
    </citation>
    <scope>NUCLEOTIDE SEQUENCE [LARGE SCALE GENOMIC DNA]</scope>
    <source>
        <strain evidence="5">Orrdi1</strain>
    </source>
</reference>